<dbReference type="Gene3D" id="3.40.50.1820">
    <property type="entry name" value="alpha/beta hydrolase"/>
    <property type="match status" value="1"/>
</dbReference>
<keyword evidence="1 2" id="KW-0732">Signal</keyword>
<evidence type="ECO:0000313" key="3">
    <source>
        <dbReference type="EMBL" id="GAW95418.1"/>
    </source>
</evidence>
<reference evidence="3 4" key="1">
    <citation type="submission" date="2017-06" db="EMBL/GenBank/DDBJ databases">
        <title>Whole Genome Sequences of Colwellia marinimaniae MTCD1.</title>
        <authorList>
            <person name="Kusumoto H."/>
            <person name="Inoue M."/>
            <person name="Tanikawa K."/>
            <person name="Maeji H."/>
            <person name="Cameron J.H."/>
            <person name="Bartlett D.H."/>
        </authorList>
    </citation>
    <scope>NUCLEOTIDE SEQUENCE [LARGE SCALE GENOMIC DNA]</scope>
    <source>
        <strain evidence="3 4">MTCD1</strain>
    </source>
</reference>
<evidence type="ECO:0000256" key="2">
    <source>
        <dbReference type="SAM" id="SignalP"/>
    </source>
</evidence>
<evidence type="ECO:0000256" key="1">
    <source>
        <dbReference type="ARBA" id="ARBA00022729"/>
    </source>
</evidence>
<dbReference type="PANTHER" id="PTHR43037:SF1">
    <property type="entry name" value="BLL1128 PROTEIN"/>
    <property type="match status" value="1"/>
</dbReference>
<keyword evidence="4" id="KW-1185">Reference proteome</keyword>
<accession>A0ABQ0MSR6</accession>
<sequence length="318" mass="36077">MKKIIFCLTAISFLLLACSSDTSQSLTTQPETTLPSTAELLREDYQSSVDNSQREYFVYLPRGYHSKPEKKWPVMLFLHGNGERGNGQDELGFVLMQGPLYEAWVQKKDLPFIIISPQLPMFGFDKKGITYIDNRSKENIPKRLANGVPKRSAAFQTQTAMQRTPSLTDMGEVAPLLPQGWEKLETDLIAMLDSVQAKYRVNVDKTYLSGLSYGGFGTWYLASKYPERFAAIAPVVGWGHPSLMAPIAKHKLPVWQFSGGRDSAVNIQYFYAGLDTLEKLGHNNVRFTVHEDKGHDAWTRVYSGDDLYQWFLSYELKH</sequence>
<dbReference type="InterPro" id="IPR029058">
    <property type="entry name" value="AB_hydrolase_fold"/>
</dbReference>
<name>A0ABQ0MSR6_9GAMM</name>
<feature type="chain" id="PRO_5047044702" evidence="2">
    <location>
        <begin position="24"/>
        <end position="318"/>
    </location>
</feature>
<dbReference type="Pfam" id="PF00756">
    <property type="entry name" value="Esterase"/>
    <property type="match status" value="1"/>
</dbReference>
<dbReference type="PANTHER" id="PTHR43037">
    <property type="entry name" value="UNNAMED PRODUCT-RELATED"/>
    <property type="match status" value="1"/>
</dbReference>
<dbReference type="InterPro" id="IPR050955">
    <property type="entry name" value="Plant_Biomass_Hydrol_Est"/>
</dbReference>
<gene>
    <name evidence="3" type="ORF">MTCD1_01020</name>
</gene>
<comment type="caution">
    <text evidence="3">The sequence shown here is derived from an EMBL/GenBank/DDBJ whole genome shotgun (WGS) entry which is preliminary data.</text>
</comment>
<evidence type="ECO:0000313" key="4">
    <source>
        <dbReference type="Proteomes" id="UP000197068"/>
    </source>
</evidence>
<dbReference type="EMBL" id="BDQM01000005">
    <property type="protein sequence ID" value="GAW95418.1"/>
    <property type="molecule type" value="Genomic_DNA"/>
</dbReference>
<dbReference type="Proteomes" id="UP000197068">
    <property type="component" value="Unassembled WGS sequence"/>
</dbReference>
<dbReference type="SUPFAM" id="SSF53474">
    <property type="entry name" value="alpha/beta-Hydrolases"/>
    <property type="match status" value="1"/>
</dbReference>
<dbReference type="PROSITE" id="PS51257">
    <property type="entry name" value="PROKAR_LIPOPROTEIN"/>
    <property type="match status" value="1"/>
</dbReference>
<proteinExistence type="predicted"/>
<dbReference type="RefSeq" id="WP_057181664.1">
    <property type="nucleotide sequence ID" value="NZ_BDQM01000005.1"/>
</dbReference>
<dbReference type="InterPro" id="IPR000801">
    <property type="entry name" value="Esterase-like"/>
</dbReference>
<feature type="signal peptide" evidence="2">
    <location>
        <begin position="1"/>
        <end position="23"/>
    </location>
</feature>
<protein>
    <submittedName>
        <fullName evidence="3">Phospholipase</fullName>
    </submittedName>
</protein>
<organism evidence="3 4">
    <name type="scientific">Colwellia marinimaniae</name>
    <dbReference type="NCBI Taxonomy" id="1513592"/>
    <lineage>
        <taxon>Bacteria</taxon>
        <taxon>Pseudomonadati</taxon>
        <taxon>Pseudomonadota</taxon>
        <taxon>Gammaproteobacteria</taxon>
        <taxon>Alteromonadales</taxon>
        <taxon>Colwelliaceae</taxon>
        <taxon>Colwellia</taxon>
    </lineage>
</organism>